<evidence type="ECO:0000256" key="1">
    <source>
        <dbReference type="SAM" id="MobiDB-lite"/>
    </source>
</evidence>
<proteinExistence type="predicted"/>
<evidence type="ECO:0000313" key="3">
    <source>
        <dbReference type="EMBL" id="MEX0426434.1"/>
    </source>
</evidence>
<gene>
    <name evidence="3" type="ORF">AB3X52_02295</name>
</gene>
<feature type="compositionally biased region" description="Polar residues" evidence="1">
    <location>
        <begin position="201"/>
        <end position="214"/>
    </location>
</feature>
<dbReference type="Pfam" id="PF13400">
    <property type="entry name" value="Tad"/>
    <property type="match status" value="1"/>
</dbReference>
<evidence type="ECO:0000259" key="2">
    <source>
        <dbReference type="Pfam" id="PF13400"/>
    </source>
</evidence>
<dbReference type="RefSeq" id="WP_367991121.1">
    <property type="nucleotide sequence ID" value="NZ_JBFPJR010000003.1"/>
</dbReference>
<sequence>MALIVAMLAVVLFVLCAFVVDLGNARDQRRQAQNAADAAALAAANVLYASGTSDIAAATAAAKAYAASNFGVTSAQWAGCVDSAALPGSSGTPCISFNSATSPTTVRVVIPTKRVATPFAQVIGTSSVDVNGIAQATVQPGGRVECGLCVTGDGSHDIQNGNITISGASAYFNGSLDANQNGSVVVTGEGSRISIEGSVSPKGTFSPTPSTSQPHIPDPLASLTLPPRSMADLHVVSGSACLGGPGIYLDSFQFSQVSDCQLAPGLYVLAGSGQERESGQTRVTAHGVTFFFTCKNATAHTARACNSNGGSGEQGAGFLMTGNASLTVTAPTSGELQGLAILSDRNNTSTFGFRGNGSDPSTGTIYAASGTLDYRGNGSGPALDSLTVVNSLTFSGNNASFTSQYTQDNNYQLPPGKPYLSR</sequence>
<dbReference type="Proteomes" id="UP001556631">
    <property type="component" value="Unassembled WGS sequence"/>
</dbReference>
<feature type="domain" description="Putative Flp pilus-assembly TadG-like N-terminal" evidence="2">
    <location>
        <begin position="2"/>
        <end position="45"/>
    </location>
</feature>
<protein>
    <submittedName>
        <fullName evidence="3">Pilus assembly protein TadG-related protein</fullName>
    </submittedName>
</protein>
<keyword evidence="4" id="KW-1185">Reference proteome</keyword>
<dbReference type="EMBL" id="JBFPJR010000003">
    <property type="protein sequence ID" value="MEX0426434.1"/>
    <property type="molecule type" value="Genomic_DNA"/>
</dbReference>
<evidence type="ECO:0000313" key="4">
    <source>
        <dbReference type="Proteomes" id="UP001556631"/>
    </source>
</evidence>
<accession>A0ABV3SXM7</accession>
<dbReference type="InterPro" id="IPR028087">
    <property type="entry name" value="Tad_N"/>
</dbReference>
<feature type="region of interest" description="Disordered" evidence="1">
    <location>
        <begin position="196"/>
        <end position="215"/>
    </location>
</feature>
<name>A0ABV3SXM7_9ACTN</name>
<reference evidence="3 4" key="1">
    <citation type="submission" date="2024-07" db="EMBL/GenBank/DDBJ databases">
        <authorList>
            <person name="Lee S."/>
            <person name="Kang M."/>
        </authorList>
    </citation>
    <scope>NUCLEOTIDE SEQUENCE [LARGE SCALE GENOMIC DNA]</scope>
    <source>
        <strain evidence="3 4">DS6</strain>
    </source>
</reference>
<comment type="caution">
    <text evidence="3">The sequence shown here is derived from an EMBL/GenBank/DDBJ whole genome shotgun (WGS) entry which is preliminary data.</text>
</comment>
<organism evidence="3 4">
    <name type="scientific">Nocardioides eburneus</name>
    <dbReference type="NCBI Taxonomy" id="3231482"/>
    <lineage>
        <taxon>Bacteria</taxon>
        <taxon>Bacillati</taxon>
        <taxon>Actinomycetota</taxon>
        <taxon>Actinomycetes</taxon>
        <taxon>Propionibacteriales</taxon>
        <taxon>Nocardioidaceae</taxon>
        <taxon>Nocardioides</taxon>
    </lineage>
</organism>